<dbReference type="GO" id="GO:0005930">
    <property type="term" value="C:axoneme"/>
    <property type="evidence" value="ECO:0007669"/>
    <property type="project" value="UniProtKB-SubCell"/>
</dbReference>
<comment type="caution">
    <text evidence="2">The sequence shown here is derived from an EMBL/GenBank/DDBJ whole genome shotgun (WGS) entry which is preliminary data.</text>
</comment>
<organism evidence="2 3">
    <name type="scientific">Symbiochloris irregularis</name>
    <dbReference type="NCBI Taxonomy" id="706552"/>
    <lineage>
        <taxon>Eukaryota</taxon>
        <taxon>Viridiplantae</taxon>
        <taxon>Chlorophyta</taxon>
        <taxon>core chlorophytes</taxon>
        <taxon>Trebouxiophyceae</taxon>
        <taxon>Trebouxiales</taxon>
        <taxon>Trebouxiaceae</taxon>
        <taxon>Symbiochloris</taxon>
    </lineage>
</organism>
<reference evidence="2 3" key="1">
    <citation type="journal article" date="2024" name="Nat. Commun.">
        <title>Phylogenomics reveals the evolutionary origins of lichenization in chlorophyte algae.</title>
        <authorList>
            <person name="Puginier C."/>
            <person name="Libourel C."/>
            <person name="Otte J."/>
            <person name="Skaloud P."/>
            <person name="Haon M."/>
            <person name="Grisel S."/>
            <person name="Petersen M."/>
            <person name="Berrin J.G."/>
            <person name="Delaux P.M."/>
            <person name="Dal Grande F."/>
            <person name="Keller J."/>
        </authorList>
    </citation>
    <scope>NUCLEOTIDE SEQUENCE [LARGE SCALE GENOMIC DNA]</scope>
    <source>
        <strain evidence="2 3">SAG 2036</strain>
    </source>
</reference>
<dbReference type="Gene3D" id="3.80.10.10">
    <property type="entry name" value="Ribonuclease Inhibitor"/>
    <property type="match status" value="1"/>
</dbReference>
<evidence type="ECO:0000313" key="3">
    <source>
        <dbReference type="Proteomes" id="UP001465755"/>
    </source>
</evidence>
<dbReference type="SUPFAM" id="SSF52047">
    <property type="entry name" value="RNI-like"/>
    <property type="match status" value="1"/>
</dbReference>
<keyword evidence="3" id="KW-1185">Reference proteome</keyword>
<gene>
    <name evidence="2" type="ORF">WJX73_007675</name>
</gene>
<dbReference type="EMBL" id="JALJOQ010000028">
    <property type="protein sequence ID" value="KAK9808038.1"/>
    <property type="molecule type" value="Genomic_DNA"/>
</dbReference>
<proteinExistence type="predicted"/>
<dbReference type="Proteomes" id="UP001465755">
    <property type="component" value="Unassembled WGS sequence"/>
</dbReference>
<name>A0AAW1PDP9_9CHLO</name>
<accession>A0AAW1PDP9</accession>
<comment type="subcellular location">
    <subcellularLocation>
        <location evidence="1">Cytoplasm</location>
        <location evidence="1">Cytoskeleton</location>
        <location evidence="1">Cilium axoneme</location>
    </subcellularLocation>
</comment>
<protein>
    <submittedName>
        <fullName evidence="2">Uncharacterized protein</fullName>
    </submittedName>
</protein>
<dbReference type="AlphaFoldDB" id="A0AAW1PDP9"/>
<sequence length="227" mass="25450">MSSPLGSMRTELAVPASAHATTVFRLHPLTQLTSITISRPSYIPDLMPLVVLSQLKRLHLGALTGLEALSLAGFKWRGGIRSKHLAAMSHIRVLDLRRSRFHIDFDIQDIVGPLKRTHLLVLTMSDLSQFDLGVCGYASEDVDWKLLRKVDLTKQGPDVKAVCDELPESLYDQMNTRKRMQCCVLVNQILTGLTAEQEATDEERLEIHEGRRLRSLDKAYTSDFLAG</sequence>
<dbReference type="InterPro" id="IPR032675">
    <property type="entry name" value="LRR_dom_sf"/>
</dbReference>
<evidence type="ECO:0000313" key="2">
    <source>
        <dbReference type="EMBL" id="KAK9808038.1"/>
    </source>
</evidence>
<evidence type="ECO:0000256" key="1">
    <source>
        <dbReference type="ARBA" id="ARBA00004430"/>
    </source>
</evidence>